<feature type="domain" description="Mediator complex subunit MED14 N-terminal" evidence="11">
    <location>
        <begin position="5"/>
        <end position="107"/>
    </location>
</feature>
<evidence type="ECO:0000256" key="3">
    <source>
        <dbReference type="ARBA" id="ARBA00019619"/>
    </source>
</evidence>
<reference evidence="12" key="1">
    <citation type="journal article" date="2020" name="Fungal Divers.">
        <title>Resolving the Mortierellaceae phylogeny through synthesis of multi-gene phylogenetics and phylogenomics.</title>
        <authorList>
            <person name="Vandepol N."/>
            <person name="Liber J."/>
            <person name="Desiro A."/>
            <person name="Na H."/>
            <person name="Kennedy M."/>
            <person name="Barry K."/>
            <person name="Grigoriev I.V."/>
            <person name="Miller A.N."/>
            <person name="O'Donnell K."/>
            <person name="Stajich J.E."/>
            <person name="Bonito G."/>
        </authorList>
    </citation>
    <scope>NUCLEOTIDE SEQUENCE</scope>
    <source>
        <strain evidence="12">KOD1015</strain>
    </source>
</reference>
<evidence type="ECO:0000256" key="7">
    <source>
        <dbReference type="ARBA" id="ARBA00023242"/>
    </source>
</evidence>
<evidence type="ECO:0000256" key="9">
    <source>
        <dbReference type="RuleBase" id="RU365082"/>
    </source>
</evidence>
<dbReference type="GO" id="GO:0003712">
    <property type="term" value="F:transcription coregulator activity"/>
    <property type="evidence" value="ECO:0007669"/>
    <property type="project" value="UniProtKB-UniRule"/>
</dbReference>
<evidence type="ECO:0000313" key="13">
    <source>
        <dbReference type="Proteomes" id="UP000780801"/>
    </source>
</evidence>
<proteinExistence type="inferred from homology"/>
<evidence type="ECO:0000256" key="5">
    <source>
        <dbReference type="ARBA" id="ARBA00023159"/>
    </source>
</evidence>
<dbReference type="InterPro" id="IPR013947">
    <property type="entry name" value="Mediator_Med14"/>
</dbReference>
<comment type="subunit">
    <text evidence="9">Component of the Mediator complex.</text>
</comment>
<dbReference type="InterPro" id="IPR055122">
    <property type="entry name" value="Med14_N"/>
</dbReference>
<dbReference type="GO" id="GO:0070847">
    <property type="term" value="C:core mediator complex"/>
    <property type="evidence" value="ECO:0007669"/>
    <property type="project" value="TreeGrafter"/>
</dbReference>
<comment type="function">
    <text evidence="9">Component of the Mediator complex, a coactivator involved in the regulated transcription of nearly all RNA polymerase II-dependent genes. Mediator functions as a bridge to convey information from gene-specific regulatory proteins to the basal RNA polymerase II transcription machinery. Mediator is recruited to promoters by direct interactions with regulatory proteins and serves as a scaffold for the assembly of a functional preinitiation complex with RNA polymerase II and the general transcription factors.</text>
</comment>
<keyword evidence="6 9" id="KW-0804">Transcription</keyword>
<feature type="compositionally biased region" description="Polar residues" evidence="10">
    <location>
        <begin position="603"/>
        <end position="615"/>
    </location>
</feature>
<keyword evidence="5 9" id="KW-0010">Activator</keyword>
<comment type="similarity">
    <text evidence="2 9">Belongs to the Mediator complex subunit 14 family.</text>
</comment>
<keyword evidence="7 9" id="KW-0539">Nucleus</keyword>
<keyword evidence="13" id="KW-1185">Reference proteome</keyword>
<evidence type="ECO:0000259" key="11">
    <source>
        <dbReference type="Pfam" id="PF08638"/>
    </source>
</evidence>
<keyword evidence="4 9" id="KW-0805">Transcription regulation</keyword>
<evidence type="ECO:0000256" key="1">
    <source>
        <dbReference type="ARBA" id="ARBA00004123"/>
    </source>
</evidence>
<organism evidence="12 13">
    <name type="scientific">Lunasporangiospora selenospora</name>
    <dbReference type="NCBI Taxonomy" id="979761"/>
    <lineage>
        <taxon>Eukaryota</taxon>
        <taxon>Fungi</taxon>
        <taxon>Fungi incertae sedis</taxon>
        <taxon>Mucoromycota</taxon>
        <taxon>Mortierellomycotina</taxon>
        <taxon>Mortierellomycetes</taxon>
        <taxon>Mortierellales</taxon>
        <taxon>Mortierellaceae</taxon>
        <taxon>Lunasporangiospora</taxon>
    </lineage>
</organism>
<evidence type="ECO:0000313" key="12">
    <source>
        <dbReference type="EMBL" id="KAF9581495.1"/>
    </source>
</evidence>
<feature type="compositionally biased region" description="Low complexity" evidence="10">
    <location>
        <begin position="163"/>
        <end position="176"/>
    </location>
</feature>
<dbReference type="PANTHER" id="PTHR12809">
    <property type="entry name" value="MEDIATOR COMPLEX SUBUNIT"/>
    <property type="match status" value="1"/>
</dbReference>
<comment type="caution">
    <text evidence="12">The sequence shown here is derived from an EMBL/GenBank/DDBJ whole genome shotgun (WGS) entry which is preliminary data.</text>
</comment>
<evidence type="ECO:0000256" key="8">
    <source>
        <dbReference type="ARBA" id="ARBA00032007"/>
    </source>
</evidence>
<sequence length="1098" mass="121770">MPVGGLFETYRSFGRARVRNYDVPTAIDILTTGSYQRLPLRIKQAYVEEEKPNRAEIAATLEKLDDVIRMRLLCDELIPPAMRYTVGKGKVKFVVPNEFEVSLTIAGPGSPSEVPWRIVGLKILVKPVGGSFQGLETALNEAQARSIMMAAQRELDPTPPTSTVPTSGVPTASPTPDANAPPANQALLRLYGYLHMLALHLQVELVYIQAYHLLRSGWTDRLRVEINPNRSGVRLVYWHNGFIPQPAPVQTPMPAPKRRTSASALAAAIAKEQAATAQQQEHYIEIKIEEQPSTKIPEGLAGALVDPKVLGYPKAQIKVVWSQVIKNVVTEADVASVLELDASNLNIERLLLRAVSMHTGQVMQGFYDRLWSHIENTKSQSQQMEGAQFSHDDVKLETMSAGEQQALGTSSSSLAGPQVLLVRLKSDRWVRIRIDVRTGRVVVKEVGKTNEGDDLVIASFQARLNENANNIVDALIALRFSMTITELESVGTLLGLQPFRRLALGKQDALQFGANIQHILFLQYPQHPRHYLVVGVIDQKFCVWLIEVAPTDKEVAGIWLTLKSIVPVYWQGLRRPRKAILEDAAPRTAPTKRKSVQFDTEGPSATTSSNDEPTIDQDTLSKLETLCRARICHKEAMIQLQEHGIRFRYLGSSFGQNGDNSKILDGTITPDPIMSLVPLLRLDPSTISAGTVEGMFSFVGAKLSGWWDNKRETCNFVVQAMFMPGIIPPDMATGPLDSGGATYHASSNMLSFVYKARGSFIQQFKEDWDTIVRMLKIIRQLHAPTLTNKHFHLSVCHLHQVQLQYFGKYAITIKWVSPTDQEKKSSTGVTIPCAPRFKQGFYEIDLSVMESKNGRIVNPHQRMKYFLQNLLNREADLHLLMNTIEQMCLVLEVLDRLEDAVKEDNLGTKLLSVVPRAAHHVRVVYGSKFALDIRAYSRTHLSIFDSSFPSESYGAGLPPPPAPTVAPTLLTPGRTIAPTTKGHLHYGPISNLQGIIGAIDVDKDDEEYNQIMANSTSELIRDSQPAPKPLSSADILKRSSLHNAMDQAPPQPSAAAIPSKQIEEEVYQIMPLPNGVVCSRAASGRVFFRIAKHVESLF</sequence>
<evidence type="ECO:0000256" key="2">
    <source>
        <dbReference type="ARBA" id="ARBA00007813"/>
    </source>
</evidence>
<feature type="region of interest" description="Disordered" evidence="10">
    <location>
        <begin position="155"/>
        <end position="180"/>
    </location>
</feature>
<gene>
    <name evidence="12" type="primary">RGR1</name>
    <name evidence="12" type="ORF">BGW38_001463</name>
</gene>
<dbReference type="Pfam" id="PF08638">
    <property type="entry name" value="Med14"/>
    <property type="match status" value="1"/>
</dbReference>
<feature type="region of interest" description="Disordered" evidence="10">
    <location>
        <begin position="584"/>
        <end position="615"/>
    </location>
</feature>
<dbReference type="OrthoDB" id="205099at2759"/>
<accession>A0A9P6FVJ6</accession>
<dbReference type="PANTHER" id="PTHR12809:SF2">
    <property type="entry name" value="MEDIATOR OF RNA POLYMERASE II TRANSCRIPTION SUBUNIT 14"/>
    <property type="match status" value="1"/>
</dbReference>
<dbReference type="GO" id="GO:0016592">
    <property type="term" value="C:mediator complex"/>
    <property type="evidence" value="ECO:0007669"/>
    <property type="project" value="UniProtKB-UniRule"/>
</dbReference>
<evidence type="ECO:0000256" key="4">
    <source>
        <dbReference type="ARBA" id="ARBA00023015"/>
    </source>
</evidence>
<dbReference type="EMBL" id="JAABOA010001463">
    <property type="protein sequence ID" value="KAF9581495.1"/>
    <property type="molecule type" value="Genomic_DNA"/>
</dbReference>
<evidence type="ECO:0000256" key="6">
    <source>
        <dbReference type="ARBA" id="ARBA00023163"/>
    </source>
</evidence>
<protein>
    <recommendedName>
        <fullName evidence="3 9">Mediator of RNA polymerase II transcription subunit 14</fullName>
    </recommendedName>
    <alternativeName>
        <fullName evidence="8 9">Mediator complex subunit 14</fullName>
    </alternativeName>
</protein>
<dbReference type="Proteomes" id="UP000780801">
    <property type="component" value="Unassembled WGS sequence"/>
</dbReference>
<dbReference type="AlphaFoldDB" id="A0A9P6FVJ6"/>
<dbReference type="GO" id="GO:0006357">
    <property type="term" value="P:regulation of transcription by RNA polymerase II"/>
    <property type="evidence" value="ECO:0007669"/>
    <property type="project" value="InterPro"/>
</dbReference>
<evidence type="ECO:0000256" key="10">
    <source>
        <dbReference type="SAM" id="MobiDB-lite"/>
    </source>
</evidence>
<comment type="subcellular location">
    <subcellularLocation>
        <location evidence="1 9">Nucleus</location>
    </subcellularLocation>
</comment>
<name>A0A9P6FVJ6_9FUNG</name>